<keyword evidence="1" id="KW-0245">EGF-like domain</keyword>
<feature type="disulfide bond" evidence="1">
    <location>
        <begin position="48"/>
        <end position="57"/>
    </location>
</feature>
<dbReference type="PROSITE" id="PS00022">
    <property type="entry name" value="EGF_1"/>
    <property type="match status" value="2"/>
</dbReference>
<dbReference type="WBParaSite" id="MBELARI_LOCUS12209">
    <property type="protein sequence ID" value="MBELARI_LOCUS12209"/>
    <property type="gene ID" value="MBELARI_LOCUS12209"/>
</dbReference>
<evidence type="ECO:0000313" key="4">
    <source>
        <dbReference type="WBParaSite" id="MBELARI_LOCUS12209"/>
    </source>
</evidence>
<evidence type="ECO:0000313" key="3">
    <source>
        <dbReference type="Proteomes" id="UP000887575"/>
    </source>
</evidence>
<dbReference type="Proteomes" id="UP000887575">
    <property type="component" value="Unassembled WGS sequence"/>
</dbReference>
<reference evidence="4" key="1">
    <citation type="submission" date="2024-02" db="UniProtKB">
        <authorList>
            <consortium name="WormBaseParasite"/>
        </authorList>
    </citation>
    <scope>IDENTIFICATION</scope>
</reference>
<dbReference type="AlphaFoldDB" id="A0AAF3EE11"/>
<dbReference type="InterPro" id="IPR000742">
    <property type="entry name" value="EGF"/>
</dbReference>
<sequence length="164" mass="17901">MINNYVCLCYPGLSGNYCNETDTTSGDPCSSSPCQIRPPQSPFFNCSCQPGTSGQLCEIKSTVEQEVQSREGQDDGVGDDDDGLKVCDQFAIAIQECGMPLGPGRKPITASDHFATLPYSRSIIGNCARYVFYYETVSNRDQKGISFNDSSNEKIKNLLLPKSL</sequence>
<feature type="domain" description="EGF-like" evidence="2">
    <location>
        <begin position="25"/>
        <end position="58"/>
    </location>
</feature>
<organism evidence="3 4">
    <name type="scientific">Mesorhabditis belari</name>
    <dbReference type="NCBI Taxonomy" id="2138241"/>
    <lineage>
        <taxon>Eukaryota</taxon>
        <taxon>Metazoa</taxon>
        <taxon>Ecdysozoa</taxon>
        <taxon>Nematoda</taxon>
        <taxon>Chromadorea</taxon>
        <taxon>Rhabditida</taxon>
        <taxon>Rhabditina</taxon>
        <taxon>Rhabditomorpha</taxon>
        <taxon>Rhabditoidea</taxon>
        <taxon>Rhabditidae</taxon>
        <taxon>Mesorhabditinae</taxon>
        <taxon>Mesorhabditis</taxon>
    </lineage>
</organism>
<comment type="caution">
    <text evidence="1">Lacks conserved residue(s) required for the propagation of feature annotation.</text>
</comment>
<dbReference type="PROSITE" id="PS50026">
    <property type="entry name" value="EGF_3"/>
    <property type="match status" value="1"/>
</dbReference>
<dbReference type="Gene3D" id="2.10.25.10">
    <property type="entry name" value="Laminin"/>
    <property type="match status" value="1"/>
</dbReference>
<keyword evidence="1" id="KW-1015">Disulfide bond</keyword>
<keyword evidence="3" id="KW-1185">Reference proteome</keyword>
<proteinExistence type="predicted"/>
<name>A0AAF3EE11_9BILA</name>
<protein>
    <recommendedName>
        <fullName evidence="2">EGF-like domain-containing protein</fullName>
    </recommendedName>
</protein>
<evidence type="ECO:0000256" key="1">
    <source>
        <dbReference type="PROSITE-ProRule" id="PRU00076"/>
    </source>
</evidence>
<accession>A0AAF3EE11</accession>
<evidence type="ECO:0000259" key="2">
    <source>
        <dbReference type="PROSITE" id="PS50026"/>
    </source>
</evidence>